<keyword evidence="2" id="KW-0808">Transferase</keyword>
<dbReference type="PANTHER" id="PTHR43464">
    <property type="entry name" value="METHYLTRANSFERASE"/>
    <property type="match status" value="1"/>
</dbReference>
<reference evidence="5" key="1">
    <citation type="submission" date="2022-06" db="EMBL/GenBank/DDBJ databases">
        <title>Sphingomonas sp. nov. isolated from rhizosphere soil of tomato.</title>
        <authorList>
            <person name="Dong H."/>
            <person name="Gao R."/>
        </authorList>
    </citation>
    <scope>NUCLEOTIDE SEQUENCE</scope>
    <source>
        <strain evidence="5">MMSM24</strain>
    </source>
</reference>
<keyword evidence="1 5" id="KW-0489">Methyltransferase</keyword>
<dbReference type="PANTHER" id="PTHR43464:SF19">
    <property type="entry name" value="UBIQUINONE BIOSYNTHESIS O-METHYLTRANSFERASE, MITOCHONDRIAL"/>
    <property type="match status" value="1"/>
</dbReference>
<evidence type="ECO:0000313" key="6">
    <source>
        <dbReference type="Proteomes" id="UP001165565"/>
    </source>
</evidence>
<dbReference type="CDD" id="cd02440">
    <property type="entry name" value="AdoMet_MTases"/>
    <property type="match status" value="1"/>
</dbReference>
<evidence type="ECO:0000256" key="1">
    <source>
        <dbReference type="ARBA" id="ARBA00022603"/>
    </source>
</evidence>
<dbReference type="AlphaFoldDB" id="A0AA42CV34"/>
<dbReference type="InterPro" id="IPR041698">
    <property type="entry name" value="Methyltransf_25"/>
</dbReference>
<comment type="caution">
    <text evidence="5">The sequence shown here is derived from an EMBL/GenBank/DDBJ whole genome shotgun (WGS) entry which is preliminary data.</text>
</comment>
<keyword evidence="3" id="KW-0949">S-adenosyl-L-methionine</keyword>
<dbReference type="GO" id="GO:0032259">
    <property type="term" value="P:methylation"/>
    <property type="evidence" value="ECO:0007669"/>
    <property type="project" value="UniProtKB-KW"/>
</dbReference>
<evidence type="ECO:0000259" key="4">
    <source>
        <dbReference type="Pfam" id="PF13649"/>
    </source>
</evidence>
<accession>A0AA42CV34</accession>
<dbReference type="GO" id="GO:0008168">
    <property type="term" value="F:methyltransferase activity"/>
    <property type="evidence" value="ECO:0007669"/>
    <property type="project" value="UniProtKB-KW"/>
</dbReference>
<evidence type="ECO:0000313" key="5">
    <source>
        <dbReference type="EMBL" id="MCW6536088.1"/>
    </source>
</evidence>
<gene>
    <name evidence="5" type="ORF">NEE01_15005</name>
</gene>
<name>A0AA42CV34_9SPHN</name>
<evidence type="ECO:0000256" key="2">
    <source>
        <dbReference type="ARBA" id="ARBA00022679"/>
    </source>
</evidence>
<dbReference type="SUPFAM" id="SSF53335">
    <property type="entry name" value="S-adenosyl-L-methionine-dependent methyltransferases"/>
    <property type="match status" value="1"/>
</dbReference>
<dbReference type="Proteomes" id="UP001165565">
    <property type="component" value="Unassembled WGS sequence"/>
</dbReference>
<dbReference type="EMBL" id="JANFAV010000011">
    <property type="protein sequence ID" value="MCW6536088.1"/>
    <property type="molecule type" value="Genomic_DNA"/>
</dbReference>
<dbReference type="Gene3D" id="3.40.50.150">
    <property type="entry name" value="Vaccinia Virus protein VP39"/>
    <property type="match status" value="1"/>
</dbReference>
<organism evidence="5 6">
    <name type="scientific">Sphingomonas lycopersici</name>
    <dbReference type="NCBI Taxonomy" id="2951807"/>
    <lineage>
        <taxon>Bacteria</taxon>
        <taxon>Pseudomonadati</taxon>
        <taxon>Pseudomonadota</taxon>
        <taxon>Alphaproteobacteria</taxon>
        <taxon>Sphingomonadales</taxon>
        <taxon>Sphingomonadaceae</taxon>
        <taxon>Sphingomonas</taxon>
    </lineage>
</organism>
<feature type="domain" description="Methyltransferase" evidence="4">
    <location>
        <begin position="48"/>
        <end position="137"/>
    </location>
</feature>
<dbReference type="Pfam" id="PF13649">
    <property type="entry name" value="Methyltransf_25"/>
    <property type="match status" value="1"/>
</dbReference>
<dbReference type="RefSeq" id="WP_265269507.1">
    <property type="nucleotide sequence ID" value="NZ_JANFAV010000011.1"/>
</dbReference>
<sequence>MRQDRPETSVIHVYDRHGAAWAALRGDRLPEQAWLDRFCALLAPGSTVLDIGCGSGVPIARALINRGFDVTGVDASPTMLALFRANLPTAPAHLADMRRLSLGRRFAGLLAWDSFFHLPPADQRGMFARFAAHAAPGAALMFTSGTSEGSAIGKLEGEPLYHGSLSPDEYRNLLAAAAFDVIDHIAEDPSCGGRTVWLARRRGQVE</sequence>
<protein>
    <submittedName>
        <fullName evidence="5">Class I SAM-dependent methyltransferase</fullName>
    </submittedName>
</protein>
<keyword evidence="6" id="KW-1185">Reference proteome</keyword>
<dbReference type="InterPro" id="IPR029063">
    <property type="entry name" value="SAM-dependent_MTases_sf"/>
</dbReference>
<proteinExistence type="predicted"/>
<evidence type="ECO:0000256" key="3">
    <source>
        <dbReference type="ARBA" id="ARBA00022691"/>
    </source>
</evidence>